<protein>
    <submittedName>
        <fullName evidence="9">Peptide ABC transporter ATP-binding protein</fullName>
    </submittedName>
</protein>
<dbReference type="InterPro" id="IPR027417">
    <property type="entry name" value="P-loop_NTPase"/>
</dbReference>
<dbReference type="OrthoDB" id="9784450at2"/>
<comment type="similarity">
    <text evidence="2">Belongs to the ABC transporter superfamily.</text>
</comment>
<evidence type="ECO:0000256" key="5">
    <source>
        <dbReference type="ARBA" id="ARBA00022519"/>
    </source>
</evidence>
<dbReference type="Pfam" id="PF00005">
    <property type="entry name" value="ABC_tran"/>
    <property type="match status" value="1"/>
</dbReference>
<proteinExistence type="inferred from homology"/>
<gene>
    <name evidence="9" type="ORF">BA171_01340</name>
</gene>
<dbReference type="Proteomes" id="UP000216438">
    <property type="component" value="Chromosome"/>
</dbReference>
<keyword evidence="4" id="KW-1003">Cell membrane</keyword>
<keyword evidence="3" id="KW-0813">Transport</keyword>
<dbReference type="InterPro" id="IPR050319">
    <property type="entry name" value="ABC_transp_ATP-bind"/>
</dbReference>
<name>A0A249DY47_9ENTR</name>
<dbReference type="Gene3D" id="3.40.50.300">
    <property type="entry name" value="P-loop containing nucleotide triphosphate hydrolases"/>
    <property type="match status" value="1"/>
</dbReference>
<keyword evidence="5" id="KW-0997">Cell inner membrane</keyword>
<accession>A0A249DY47</accession>
<dbReference type="SUPFAM" id="SSF52540">
    <property type="entry name" value="P-loop containing nucleoside triphosphate hydrolases"/>
    <property type="match status" value="1"/>
</dbReference>
<evidence type="ECO:0000256" key="7">
    <source>
        <dbReference type="ARBA" id="ARBA00022840"/>
    </source>
</evidence>
<reference evidence="10" key="1">
    <citation type="submission" date="2016-06" db="EMBL/GenBank/DDBJ databases">
        <authorList>
            <person name="Chen W."/>
            <person name="Hasegawa D.K."/>
        </authorList>
    </citation>
    <scope>NUCLEOTIDE SEQUENCE [LARGE SCALE GENOMIC DNA]</scope>
    <source>
        <strain evidence="10">MEAM1</strain>
    </source>
</reference>
<evidence type="ECO:0000256" key="3">
    <source>
        <dbReference type="ARBA" id="ARBA00022448"/>
    </source>
</evidence>
<dbReference type="PANTHER" id="PTHR43776">
    <property type="entry name" value="TRANSPORT ATP-BINDING PROTEIN"/>
    <property type="match status" value="1"/>
</dbReference>
<dbReference type="GO" id="GO:0005524">
    <property type="term" value="F:ATP binding"/>
    <property type="evidence" value="ECO:0007669"/>
    <property type="project" value="UniProtKB-KW"/>
</dbReference>
<evidence type="ECO:0000256" key="6">
    <source>
        <dbReference type="ARBA" id="ARBA00022741"/>
    </source>
</evidence>
<dbReference type="EMBL" id="CP016303">
    <property type="protein sequence ID" value="ASX25827.1"/>
    <property type="molecule type" value="Genomic_DNA"/>
</dbReference>
<evidence type="ECO:0000256" key="4">
    <source>
        <dbReference type="ARBA" id="ARBA00022475"/>
    </source>
</evidence>
<keyword evidence="7 9" id="KW-0067">ATP-binding</keyword>
<dbReference type="CDD" id="cd03257">
    <property type="entry name" value="ABC_NikE_OppD_transporters"/>
    <property type="match status" value="1"/>
</dbReference>
<evidence type="ECO:0000256" key="8">
    <source>
        <dbReference type="ARBA" id="ARBA00023136"/>
    </source>
</evidence>
<dbReference type="GO" id="GO:0016887">
    <property type="term" value="F:ATP hydrolysis activity"/>
    <property type="evidence" value="ECO:0007669"/>
    <property type="project" value="InterPro"/>
</dbReference>
<dbReference type="RefSeq" id="WP_016856718.1">
    <property type="nucleotide sequence ID" value="NZ_CP016303.1"/>
</dbReference>
<evidence type="ECO:0000313" key="9">
    <source>
        <dbReference type="EMBL" id="ASX25827.1"/>
    </source>
</evidence>
<reference evidence="9 10" key="2">
    <citation type="submission" date="2017-09" db="EMBL/GenBank/DDBJ databases">
        <title>The genome of whitefly Bemisia tabaci, a global crop pest, provides novel insights into virus transmission, host adaptation and insecticide resistance.</title>
        <authorList>
            <person name="Kaur N."/>
            <person name="Kliot A."/>
            <person name="Pinheiro P.V."/>
            <person name="Luan J."/>
            <person name="Zheng Y."/>
            <person name="Liu W."/>
            <person name="Sun H."/>
            <person name="Yang X."/>
            <person name="Xu Y."/>
            <person name="Luo Y."/>
            <person name="Kruse A."/>
            <person name="Fisher T.W."/>
            <person name="Nelson D.R."/>
            <person name="Elimelech M."/>
            <person name="MacCoss M."/>
            <person name="Johnson R."/>
            <person name="Cohen E."/>
            <person name="Hunter W.B."/>
            <person name="Brown J.K."/>
            <person name="Jander G."/>
            <person name="Cilia M."/>
            <person name="Douglas A.E."/>
            <person name="Ghanim M."/>
            <person name="Simmons A.M."/>
            <person name="Wintermantel W.M."/>
            <person name="Ling K.-S."/>
            <person name="Fei Z."/>
        </authorList>
    </citation>
    <scope>NUCLEOTIDE SEQUENCE [LARGE SCALE GENOMIC DNA]</scope>
    <source>
        <strain evidence="9 10">MEAM1</strain>
    </source>
</reference>
<comment type="subcellular location">
    <subcellularLocation>
        <location evidence="1">Cell inner membrane</location>
        <topology evidence="1">Peripheral membrane protein</topology>
    </subcellularLocation>
</comment>
<evidence type="ECO:0000256" key="2">
    <source>
        <dbReference type="ARBA" id="ARBA00005417"/>
    </source>
</evidence>
<keyword evidence="6" id="KW-0547">Nucleotide-binding</keyword>
<dbReference type="InterPro" id="IPR003593">
    <property type="entry name" value="AAA+_ATPase"/>
</dbReference>
<sequence length="271" mass="30544">MSNCLLEARNLSKIFYYRTGLFFQKSDEALKSVSFTLKEGKTLAVIGKSGSGKSTLAKILSGRIEQTEGELLLNGHPLQYGDYAYRSKQIRMILPNPDISLNPRQRVGELLNIPLKLHTCLTDLERKKQIHQILRQVGLSVEHANDYPHMLASGQKQRIALAYALILQPKVIIADEILISLDMPMQAQMINLMLELQEKQGISYIYITQHLGIIKHISDQLIVMSEGEIIEHGHTAEVLASPLHHVTQSLITSHFGQALTAEAWRQDNKDF</sequence>
<evidence type="ECO:0000313" key="10">
    <source>
        <dbReference type="Proteomes" id="UP000216438"/>
    </source>
</evidence>
<evidence type="ECO:0000256" key="1">
    <source>
        <dbReference type="ARBA" id="ARBA00004417"/>
    </source>
</evidence>
<dbReference type="InterPro" id="IPR003439">
    <property type="entry name" value="ABC_transporter-like_ATP-bd"/>
</dbReference>
<dbReference type="SMART" id="SM00382">
    <property type="entry name" value="AAA"/>
    <property type="match status" value="1"/>
</dbReference>
<dbReference type="PANTHER" id="PTHR43776:SF4">
    <property type="entry name" value="PUTRESCINE EXPORT SYSTEM ATP-BINDING PROTEIN SAPF"/>
    <property type="match status" value="1"/>
</dbReference>
<dbReference type="GO" id="GO:0055085">
    <property type="term" value="P:transmembrane transport"/>
    <property type="evidence" value="ECO:0007669"/>
    <property type="project" value="UniProtKB-ARBA"/>
</dbReference>
<dbReference type="PROSITE" id="PS50893">
    <property type="entry name" value="ABC_TRANSPORTER_2"/>
    <property type="match status" value="1"/>
</dbReference>
<keyword evidence="8" id="KW-0472">Membrane</keyword>
<dbReference type="AlphaFoldDB" id="A0A249DY47"/>
<dbReference type="GO" id="GO:0005886">
    <property type="term" value="C:plasma membrane"/>
    <property type="evidence" value="ECO:0007669"/>
    <property type="project" value="UniProtKB-SubCell"/>
</dbReference>
<organism evidence="9 10">
    <name type="scientific">Candidatus Hamiltonella defensa</name>
    <name type="common">Bemisia tabaci</name>
    <dbReference type="NCBI Taxonomy" id="672795"/>
    <lineage>
        <taxon>Bacteria</taxon>
        <taxon>Pseudomonadati</taxon>
        <taxon>Pseudomonadota</taxon>
        <taxon>Gammaproteobacteria</taxon>
        <taxon>Enterobacterales</taxon>
        <taxon>Enterobacteriaceae</taxon>
        <taxon>aphid secondary symbionts</taxon>
        <taxon>Candidatus Williamhamiltonella</taxon>
    </lineage>
</organism>